<organism evidence="2">
    <name type="scientific">uncultured Caudovirales phage</name>
    <dbReference type="NCBI Taxonomy" id="2100421"/>
    <lineage>
        <taxon>Viruses</taxon>
        <taxon>Duplodnaviria</taxon>
        <taxon>Heunggongvirae</taxon>
        <taxon>Uroviricota</taxon>
        <taxon>Caudoviricetes</taxon>
        <taxon>Peduoviridae</taxon>
        <taxon>Maltschvirus</taxon>
        <taxon>Maltschvirus maltsch</taxon>
    </lineage>
</organism>
<keyword evidence="1" id="KW-0472">Membrane</keyword>
<accession>A0A6J5QBF9</accession>
<gene>
    <name evidence="2" type="ORF">UFOVP1071_127</name>
</gene>
<feature type="transmembrane region" description="Helical" evidence="1">
    <location>
        <begin position="45"/>
        <end position="63"/>
    </location>
</feature>
<name>A0A6J5QBF9_9CAUD</name>
<feature type="transmembrane region" description="Helical" evidence="1">
    <location>
        <begin position="12"/>
        <end position="33"/>
    </location>
</feature>
<evidence type="ECO:0000256" key="1">
    <source>
        <dbReference type="SAM" id="Phobius"/>
    </source>
</evidence>
<protein>
    <submittedName>
        <fullName evidence="2">Uncharacterized protein</fullName>
    </submittedName>
</protein>
<reference evidence="2" key="1">
    <citation type="submission" date="2020-05" db="EMBL/GenBank/DDBJ databases">
        <authorList>
            <person name="Chiriac C."/>
            <person name="Salcher M."/>
            <person name="Ghai R."/>
            <person name="Kavagutti S V."/>
        </authorList>
    </citation>
    <scope>NUCLEOTIDE SEQUENCE</scope>
</reference>
<proteinExistence type="predicted"/>
<keyword evidence="1" id="KW-1133">Transmembrane helix</keyword>
<keyword evidence="1" id="KW-0812">Transmembrane</keyword>
<sequence length="96" mass="11072">MINFGYLHYLFTRYFPIVMSAQSAAFLIYYTFIYSGTSIDDMKETLTATLILSTGGWILLFMAEENLRKLMIAVQQLVDSITKTLEESEDEDHNQV</sequence>
<evidence type="ECO:0000313" key="2">
    <source>
        <dbReference type="EMBL" id="CAB4182050.1"/>
    </source>
</evidence>
<dbReference type="EMBL" id="LR797022">
    <property type="protein sequence ID" value="CAB4182050.1"/>
    <property type="molecule type" value="Genomic_DNA"/>
</dbReference>